<dbReference type="SUPFAM" id="SSF47413">
    <property type="entry name" value="lambda repressor-like DNA-binding domains"/>
    <property type="match status" value="1"/>
</dbReference>
<dbReference type="PROSITE" id="PS50943">
    <property type="entry name" value="HTH_CROC1"/>
    <property type="match status" value="1"/>
</dbReference>
<dbReference type="GO" id="GO:0003677">
    <property type="term" value="F:DNA binding"/>
    <property type="evidence" value="ECO:0007669"/>
    <property type="project" value="InterPro"/>
</dbReference>
<dbReference type="EMBL" id="BART01002334">
    <property type="protein sequence ID" value="GAG59956.1"/>
    <property type="molecule type" value="Genomic_DNA"/>
</dbReference>
<proteinExistence type="predicted"/>
<comment type="caution">
    <text evidence="2">The sequence shown here is derived from an EMBL/GenBank/DDBJ whole genome shotgun (WGS) entry which is preliminary data.</text>
</comment>
<dbReference type="Pfam" id="PF01381">
    <property type="entry name" value="HTH_3"/>
    <property type="match status" value="1"/>
</dbReference>
<gene>
    <name evidence="2" type="ORF">S01H4_07211</name>
</gene>
<dbReference type="InterPro" id="IPR010982">
    <property type="entry name" value="Lambda_DNA-bd_dom_sf"/>
</dbReference>
<feature type="domain" description="HTH cro/C1-type" evidence="1">
    <location>
        <begin position="18"/>
        <end position="60"/>
    </location>
</feature>
<protein>
    <recommendedName>
        <fullName evidence="1">HTH cro/C1-type domain-containing protein</fullName>
    </recommendedName>
</protein>
<evidence type="ECO:0000259" key="1">
    <source>
        <dbReference type="PROSITE" id="PS50943"/>
    </source>
</evidence>
<reference evidence="2" key="1">
    <citation type="journal article" date="2014" name="Front. Microbiol.">
        <title>High frequency of phylogenetically diverse reductive dehalogenase-homologous genes in deep subseafloor sedimentary metagenomes.</title>
        <authorList>
            <person name="Kawai M."/>
            <person name="Futagami T."/>
            <person name="Toyoda A."/>
            <person name="Takaki Y."/>
            <person name="Nishi S."/>
            <person name="Hori S."/>
            <person name="Arai W."/>
            <person name="Tsubouchi T."/>
            <person name="Morono Y."/>
            <person name="Uchiyama I."/>
            <person name="Ito T."/>
            <person name="Fujiyama A."/>
            <person name="Inagaki F."/>
            <person name="Takami H."/>
        </authorList>
    </citation>
    <scope>NUCLEOTIDE SEQUENCE</scope>
    <source>
        <strain evidence="2">Expedition CK06-06</strain>
    </source>
</reference>
<evidence type="ECO:0000313" key="2">
    <source>
        <dbReference type="EMBL" id="GAG59956.1"/>
    </source>
</evidence>
<dbReference type="CDD" id="cd00093">
    <property type="entry name" value="HTH_XRE"/>
    <property type="match status" value="1"/>
</dbReference>
<accession>X1AJ48</accession>
<dbReference type="AlphaFoldDB" id="X1AJ48"/>
<organism evidence="2">
    <name type="scientific">marine sediment metagenome</name>
    <dbReference type="NCBI Taxonomy" id="412755"/>
    <lineage>
        <taxon>unclassified sequences</taxon>
        <taxon>metagenomes</taxon>
        <taxon>ecological metagenomes</taxon>
    </lineage>
</organism>
<sequence length="63" mass="6825">MPVWVRVPAPPPVTPIPTQLAEKINGKQKGISGYKTGATLPSLRTLLKIAKVLKKPAGYFLDE</sequence>
<name>X1AJ48_9ZZZZ</name>
<dbReference type="Gene3D" id="1.10.260.40">
    <property type="entry name" value="lambda repressor-like DNA-binding domains"/>
    <property type="match status" value="1"/>
</dbReference>
<dbReference type="InterPro" id="IPR001387">
    <property type="entry name" value="Cro/C1-type_HTH"/>
</dbReference>